<keyword evidence="3" id="KW-0862">Zinc</keyword>
<evidence type="ECO:0000256" key="1">
    <source>
        <dbReference type="ARBA" id="ARBA00001947"/>
    </source>
</evidence>
<dbReference type="PANTHER" id="PTHR42813">
    <property type="entry name" value="ZINC-TYPE ALCOHOL DEHYDROGENASE-LIKE"/>
    <property type="match status" value="1"/>
</dbReference>
<dbReference type="InterPro" id="IPR013149">
    <property type="entry name" value="ADH-like_C"/>
</dbReference>
<dbReference type="InterPro" id="IPR036291">
    <property type="entry name" value="NAD(P)-bd_dom_sf"/>
</dbReference>
<evidence type="ECO:0000259" key="5">
    <source>
        <dbReference type="Pfam" id="PF08240"/>
    </source>
</evidence>
<dbReference type="EMBL" id="CP025493">
    <property type="protein sequence ID" value="AUH74282.1"/>
    <property type="molecule type" value="Genomic_DNA"/>
</dbReference>
<dbReference type="AlphaFoldDB" id="A0A2H5FRU5"/>
<comment type="cofactor">
    <cofactor evidence="1">
        <name>Zn(2+)</name>
        <dbReference type="ChEBI" id="CHEBI:29105"/>
    </cofactor>
</comment>
<protein>
    <submittedName>
        <fullName evidence="6">Glutathione-dependent formaldehyde dehydrogenase</fullName>
    </submittedName>
</protein>
<evidence type="ECO:0000259" key="4">
    <source>
        <dbReference type="Pfam" id="PF00107"/>
    </source>
</evidence>
<dbReference type="InterPro" id="IPR013154">
    <property type="entry name" value="ADH-like_N"/>
</dbReference>
<evidence type="ECO:0000256" key="3">
    <source>
        <dbReference type="ARBA" id="ARBA00022833"/>
    </source>
</evidence>
<keyword evidence="2" id="KW-0479">Metal-binding</keyword>
<sequence length="390" mass="42391">MKALCWHGKHDVQIDTVPEPHIINKQDAIIKITASAICGSDLHLYNDMMPAMKSGDILGHEFMGEVIEVAPGNKKLKPGDKVVVPFTISCGKCSFCKKKLFSLCECSNPNMELAKQQLGQSPAGLFGYSHLLGGYSGGQAEFVRVPYSDIGPIKIPNGIADEKVLFLSDILPTGYMAAENCHIKRGDVVAIWGCGPVGQFAIQSAWMLGAERVIAIDCVAERLKLAETYGQAEIINFENEDVYDALMVMTKGKGPDGCIDAVGCEAHVGPTYDSIMDRVKQVTFLASSRAHVLREAIKCCAKGGHLSIPGVYVGDIASIPFGMAMNKGLTFKMGQTHVPLYTELLLNKILDDQIDPSKIITHRIKLKDAPNAYQTFNERAEGCIKVVMTL</sequence>
<dbReference type="CDD" id="cd08283">
    <property type="entry name" value="FDH_like_1"/>
    <property type="match status" value="1"/>
</dbReference>
<reference evidence="6 7" key="1">
    <citation type="submission" date="2017-12" db="EMBL/GenBank/DDBJ databases">
        <title>Legionella sainthelensi LA01-117, whole genome sequence of a clinical isolate from New Zealand.</title>
        <authorList>
            <person name="Cree S.L."/>
            <person name="Slow S."/>
            <person name="Kennedy M.A."/>
            <person name="Murdoch D.R."/>
            <person name="Biggs P.J."/>
            <person name="Anderson T."/>
        </authorList>
    </citation>
    <scope>NUCLEOTIDE SEQUENCE [LARGE SCALE GENOMIC DNA]</scope>
    <source>
        <strain evidence="6 7">LA01-117</strain>
        <plasmid evidence="7">pLA01-117_113k</plasmid>
    </source>
</reference>
<dbReference type="GO" id="GO:0046872">
    <property type="term" value="F:metal ion binding"/>
    <property type="evidence" value="ECO:0007669"/>
    <property type="project" value="UniProtKB-KW"/>
</dbReference>
<dbReference type="Proteomes" id="UP000234343">
    <property type="component" value="Plasmid pLA01-117_113k"/>
</dbReference>
<evidence type="ECO:0000313" key="6">
    <source>
        <dbReference type="EMBL" id="AUH74282.1"/>
    </source>
</evidence>
<evidence type="ECO:0000313" key="7">
    <source>
        <dbReference type="Proteomes" id="UP000234343"/>
    </source>
</evidence>
<accession>A0A2H5FRU5</accession>
<dbReference type="InterPro" id="IPR011032">
    <property type="entry name" value="GroES-like_sf"/>
</dbReference>
<evidence type="ECO:0000256" key="2">
    <source>
        <dbReference type="ARBA" id="ARBA00022723"/>
    </source>
</evidence>
<proteinExistence type="predicted"/>
<feature type="domain" description="Alcohol dehydrogenase-like N-terminal" evidence="5">
    <location>
        <begin position="25"/>
        <end position="153"/>
    </location>
</feature>
<geneLocation type="plasmid" evidence="7">
    <name>pLA01-117_113k</name>
</geneLocation>
<feature type="domain" description="Alcohol dehydrogenase-like C-terminal" evidence="4">
    <location>
        <begin position="196"/>
        <end position="267"/>
    </location>
</feature>
<dbReference type="Pfam" id="PF08240">
    <property type="entry name" value="ADH_N"/>
    <property type="match status" value="1"/>
</dbReference>
<dbReference type="SUPFAM" id="SSF50129">
    <property type="entry name" value="GroES-like"/>
    <property type="match status" value="1"/>
</dbReference>
<organism evidence="6 7">
    <name type="scientific">Legionella sainthelensi</name>
    <dbReference type="NCBI Taxonomy" id="28087"/>
    <lineage>
        <taxon>Bacteria</taxon>
        <taxon>Pseudomonadati</taxon>
        <taxon>Pseudomonadota</taxon>
        <taxon>Gammaproteobacteria</taxon>
        <taxon>Legionellales</taxon>
        <taxon>Legionellaceae</taxon>
        <taxon>Legionella</taxon>
    </lineage>
</organism>
<keyword evidence="7" id="KW-1185">Reference proteome</keyword>
<keyword evidence="6" id="KW-0614">Plasmid</keyword>
<dbReference type="Gene3D" id="3.90.180.10">
    <property type="entry name" value="Medium-chain alcohol dehydrogenases, catalytic domain"/>
    <property type="match status" value="1"/>
</dbReference>
<dbReference type="RefSeq" id="WP_101901976.1">
    <property type="nucleotide sequence ID" value="NZ_CP025493.2"/>
</dbReference>
<gene>
    <name evidence="6" type="ORF">CAB17_20315</name>
</gene>
<dbReference type="Gene3D" id="3.40.50.720">
    <property type="entry name" value="NAD(P)-binding Rossmann-like Domain"/>
    <property type="match status" value="1"/>
</dbReference>
<name>A0A2H5FRU5_9GAMM</name>
<dbReference type="SUPFAM" id="SSF51735">
    <property type="entry name" value="NAD(P)-binding Rossmann-fold domains"/>
    <property type="match status" value="1"/>
</dbReference>
<dbReference type="KEGG" id="lsh:CAB17_20315"/>
<dbReference type="Pfam" id="PF00107">
    <property type="entry name" value="ADH_zinc_N"/>
    <property type="match status" value="1"/>
</dbReference>
<dbReference type="PANTHER" id="PTHR42813:SF2">
    <property type="entry name" value="DEHYDROGENASE, ZINC-CONTAINING, PUTATIVE (AFU_ORTHOLOGUE AFUA_2G02810)-RELATED"/>
    <property type="match status" value="1"/>
</dbReference>